<dbReference type="Proteomes" id="UP000287651">
    <property type="component" value="Unassembled WGS sequence"/>
</dbReference>
<evidence type="ECO:0000256" key="2">
    <source>
        <dbReference type="ARBA" id="ARBA00022845"/>
    </source>
</evidence>
<feature type="repeat" description="Pumilio" evidence="3">
    <location>
        <begin position="13"/>
        <end position="48"/>
    </location>
</feature>
<dbReference type="Pfam" id="PF00806">
    <property type="entry name" value="PUF"/>
    <property type="match status" value="1"/>
</dbReference>
<organism evidence="5 6">
    <name type="scientific">Ensete ventricosum</name>
    <name type="common">Abyssinian banana</name>
    <name type="synonym">Musa ensete</name>
    <dbReference type="NCBI Taxonomy" id="4639"/>
    <lineage>
        <taxon>Eukaryota</taxon>
        <taxon>Viridiplantae</taxon>
        <taxon>Streptophyta</taxon>
        <taxon>Embryophyta</taxon>
        <taxon>Tracheophyta</taxon>
        <taxon>Spermatophyta</taxon>
        <taxon>Magnoliopsida</taxon>
        <taxon>Liliopsida</taxon>
        <taxon>Zingiberales</taxon>
        <taxon>Musaceae</taxon>
        <taxon>Ensete</taxon>
    </lineage>
</organism>
<gene>
    <name evidence="5" type="ORF">B296_00018249</name>
</gene>
<keyword evidence="2" id="KW-0810">Translation regulation</keyword>
<evidence type="ECO:0000256" key="1">
    <source>
        <dbReference type="ARBA" id="ARBA00022737"/>
    </source>
</evidence>
<feature type="domain" description="PUM-HD" evidence="4">
    <location>
        <begin position="1"/>
        <end position="90"/>
    </location>
</feature>
<dbReference type="Gene3D" id="1.25.10.10">
    <property type="entry name" value="Leucine-rich Repeat Variant"/>
    <property type="match status" value="1"/>
</dbReference>
<name>A0A426ZH53_ENSVE</name>
<dbReference type="GO" id="GO:0005737">
    <property type="term" value="C:cytoplasm"/>
    <property type="evidence" value="ECO:0007669"/>
    <property type="project" value="TreeGrafter"/>
</dbReference>
<reference evidence="5 6" key="1">
    <citation type="journal article" date="2014" name="Agronomy (Basel)">
        <title>A Draft Genome Sequence for Ensete ventricosum, the Drought-Tolerant Tree Against Hunger.</title>
        <authorList>
            <person name="Harrison J."/>
            <person name="Moore K.A."/>
            <person name="Paszkiewicz K."/>
            <person name="Jones T."/>
            <person name="Grant M."/>
            <person name="Ambacheew D."/>
            <person name="Muzemil S."/>
            <person name="Studholme D.J."/>
        </authorList>
    </citation>
    <scope>NUCLEOTIDE SEQUENCE [LARGE SCALE GENOMIC DNA]</scope>
</reference>
<dbReference type="EMBL" id="AMZH03006644">
    <property type="protein sequence ID" value="RRT63309.1"/>
    <property type="molecule type" value="Genomic_DNA"/>
</dbReference>
<dbReference type="SUPFAM" id="SSF48371">
    <property type="entry name" value="ARM repeat"/>
    <property type="match status" value="1"/>
</dbReference>
<evidence type="ECO:0000259" key="4">
    <source>
        <dbReference type="PROSITE" id="PS50303"/>
    </source>
</evidence>
<evidence type="ECO:0000313" key="5">
    <source>
        <dbReference type="EMBL" id="RRT63309.1"/>
    </source>
</evidence>
<sequence length="90" mass="10527">MKEVWAAEAICVELARSLMELSVHKNGSYVVQRCLESSGRHHIILALDRLSQRDLEDMLQHYYANYVLKTALAFFKVKNHFLLRTHLSLR</sequence>
<evidence type="ECO:0000313" key="6">
    <source>
        <dbReference type="Proteomes" id="UP000287651"/>
    </source>
</evidence>
<dbReference type="SMART" id="SM00025">
    <property type="entry name" value="Pumilio"/>
    <property type="match status" value="2"/>
</dbReference>
<dbReference type="InterPro" id="IPR011989">
    <property type="entry name" value="ARM-like"/>
</dbReference>
<evidence type="ECO:0000256" key="3">
    <source>
        <dbReference type="PROSITE-ProRule" id="PRU00317"/>
    </source>
</evidence>
<dbReference type="GO" id="GO:0003729">
    <property type="term" value="F:mRNA binding"/>
    <property type="evidence" value="ECO:0007669"/>
    <property type="project" value="TreeGrafter"/>
</dbReference>
<accession>A0A426ZH53</accession>
<dbReference type="AlphaFoldDB" id="A0A426ZH53"/>
<dbReference type="GO" id="GO:0006417">
    <property type="term" value="P:regulation of translation"/>
    <property type="evidence" value="ECO:0007669"/>
    <property type="project" value="UniProtKB-KW"/>
</dbReference>
<comment type="caution">
    <text evidence="5">The sequence shown here is derived from an EMBL/GenBank/DDBJ whole genome shotgun (WGS) entry which is preliminary data.</text>
</comment>
<dbReference type="InterPro" id="IPR033133">
    <property type="entry name" value="PUM-HD"/>
</dbReference>
<dbReference type="PROSITE" id="PS50302">
    <property type="entry name" value="PUM"/>
    <property type="match status" value="1"/>
</dbReference>
<dbReference type="InterPro" id="IPR001313">
    <property type="entry name" value="Pumilio_RNA-bd_rpt"/>
</dbReference>
<dbReference type="PROSITE" id="PS50303">
    <property type="entry name" value="PUM_HD"/>
    <property type="match status" value="1"/>
</dbReference>
<proteinExistence type="predicted"/>
<keyword evidence="1" id="KW-0677">Repeat</keyword>
<protein>
    <recommendedName>
        <fullName evidence="4">PUM-HD domain-containing protein</fullName>
    </recommendedName>
</protein>
<dbReference type="InterPro" id="IPR016024">
    <property type="entry name" value="ARM-type_fold"/>
</dbReference>
<dbReference type="PANTHER" id="PTHR12537">
    <property type="entry name" value="RNA BINDING PROTEIN PUMILIO-RELATED"/>
    <property type="match status" value="1"/>
</dbReference>
<dbReference type="PANTHER" id="PTHR12537:SF147">
    <property type="entry name" value="PUMILIO HOMOLOG 12"/>
    <property type="match status" value="1"/>
</dbReference>